<dbReference type="AlphaFoldDB" id="A0A0P7Y7G9"/>
<accession>A0A0P7Y7G9</accession>
<dbReference type="Pfam" id="PF13439">
    <property type="entry name" value="Glyco_transf_4"/>
    <property type="match status" value="1"/>
</dbReference>
<dbReference type="STRING" id="1305737.GCA_000526355_02940"/>
<reference evidence="3 4" key="1">
    <citation type="submission" date="2015-09" db="EMBL/GenBank/DDBJ databases">
        <title>Identification and resolution of microdiversity through metagenomic sequencing of parallel consortia.</title>
        <authorList>
            <person name="Nelson W.C."/>
            <person name="Romine M.F."/>
            <person name="Lindemann S.R."/>
        </authorList>
    </citation>
    <scope>NUCLEOTIDE SEQUENCE [LARGE SCALE GENOMIC DNA]</scope>
    <source>
        <strain evidence="3">HL-49</strain>
    </source>
</reference>
<dbReference type="EMBL" id="LJXT01000076">
    <property type="protein sequence ID" value="KPQ13926.1"/>
    <property type="molecule type" value="Genomic_DNA"/>
</dbReference>
<gene>
    <name evidence="3" type="ORF">HLUCCX10_11760</name>
</gene>
<dbReference type="InterPro" id="IPR001296">
    <property type="entry name" value="Glyco_trans_1"/>
</dbReference>
<proteinExistence type="predicted"/>
<dbReference type="PANTHER" id="PTHR12526:SF627">
    <property type="entry name" value="D-RHAMNOSYLTRANSFERASE WBPZ"/>
    <property type="match status" value="1"/>
</dbReference>
<dbReference type="GO" id="GO:0016757">
    <property type="term" value="F:glycosyltransferase activity"/>
    <property type="evidence" value="ECO:0007669"/>
    <property type="project" value="InterPro"/>
</dbReference>
<dbReference type="eggNOG" id="COG0438">
    <property type="taxonomic scope" value="Bacteria"/>
</dbReference>
<dbReference type="PATRIC" id="fig|1305737.6.peg.2968"/>
<dbReference type="Gene3D" id="3.40.50.2000">
    <property type="entry name" value="Glycogen Phosphorylase B"/>
    <property type="match status" value="2"/>
</dbReference>
<feature type="domain" description="Glycosyl transferase family 1" evidence="1">
    <location>
        <begin position="190"/>
        <end position="360"/>
    </location>
</feature>
<keyword evidence="3" id="KW-0808">Transferase</keyword>
<dbReference type="Proteomes" id="UP000050421">
    <property type="component" value="Unassembled WGS sequence"/>
</dbReference>
<evidence type="ECO:0000313" key="4">
    <source>
        <dbReference type="Proteomes" id="UP000050421"/>
    </source>
</evidence>
<dbReference type="OrthoDB" id="9806653at2"/>
<name>A0A0P7Y7G9_9BACT</name>
<evidence type="ECO:0000313" key="3">
    <source>
        <dbReference type="EMBL" id="KPQ13926.1"/>
    </source>
</evidence>
<sequence length="386" mass="43307">MTKTRNVLFLQSSSEHYGSGKIILQVLRVYQNQGFQPVVVLTGPGPIEEDLKKDQIPYHIQNLGILRRKYVNPIGLANRISKNLKAYQFLNKLHRLYQFELVYSNTLAVVVGAYWAKRNQLPHCWHIHEILPGPAPLVKWLSKLLDQTTPAPIAVSQAVGNHWGSMLKKSEIQVIPNGIPYGEFLEAKGKLKEELGLSQETLLIGMVGRINPGKGQLFFLEIAQNLLKTHSNLHFVLVGDPFPGYEPILEEIKEEIRNKGLETRVSYLGFRKDIPELMDSLDIFVLPSVLPDSFPTVILEAMAASKPVLATRSGGASEMVVEGETGFLIPIGEVESGATALDQLIRNKKLRIEMGQAGRARVLSKFSLEAFEEKIKNHLWQHLKKI</sequence>
<organism evidence="3 4">
    <name type="scientific">Algoriphagus marincola HL-49</name>
    <dbReference type="NCBI Taxonomy" id="1305737"/>
    <lineage>
        <taxon>Bacteria</taxon>
        <taxon>Pseudomonadati</taxon>
        <taxon>Bacteroidota</taxon>
        <taxon>Cytophagia</taxon>
        <taxon>Cytophagales</taxon>
        <taxon>Cyclobacteriaceae</taxon>
        <taxon>Algoriphagus</taxon>
    </lineage>
</organism>
<dbReference type="SUPFAM" id="SSF53756">
    <property type="entry name" value="UDP-Glycosyltransferase/glycogen phosphorylase"/>
    <property type="match status" value="1"/>
</dbReference>
<evidence type="ECO:0000259" key="2">
    <source>
        <dbReference type="Pfam" id="PF13439"/>
    </source>
</evidence>
<dbReference type="Pfam" id="PF00534">
    <property type="entry name" value="Glycos_transf_1"/>
    <property type="match status" value="1"/>
</dbReference>
<dbReference type="InterPro" id="IPR028098">
    <property type="entry name" value="Glyco_trans_4-like_N"/>
</dbReference>
<evidence type="ECO:0000259" key="1">
    <source>
        <dbReference type="Pfam" id="PF00534"/>
    </source>
</evidence>
<dbReference type="PANTHER" id="PTHR12526">
    <property type="entry name" value="GLYCOSYLTRANSFERASE"/>
    <property type="match status" value="1"/>
</dbReference>
<feature type="domain" description="Glycosyltransferase subfamily 4-like N-terminal" evidence="2">
    <location>
        <begin position="18"/>
        <end position="179"/>
    </location>
</feature>
<dbReference type="CDD" id="cd03801">
    <property type="entry name" value="GT4_PimA-like"/>
    <property type="match status" value="1"/>
</dbReference>
<protein>
    <submittedName>
        <fullName evidence="3">Family 4 glycosyltransferase</fullName>
    </submittedName>
</protein>
<comment type="caution">
    <text evidence="3">The sequence shown here is derived from an EMBL/GenBank/DDBJ whole genome shotgun (WGS) entry which is preliminary data.</text>
</comment>